<feature type="repeat" description="WD" evidence="5">
    <location>
        <begin position="112"/>
        <end position="144"/>
    </location>
</feature>
<dbReference type="SMART" id="SM00320">
    <property type="entry name" value="WD40"/>
    <property type="match status" value="4"/>
</dbReference>
<gene>
    <name evidence="6" type="ORF">COHA_008995</name>
</gene>
<keyword evidence="3 5" id="KW-0853">WD repeat</keyword>
<keyword evidence="4" id="KW-0677">Repeat</keyword>
<comment type="caution">
    <text evidence="6">The sequence shown here is derived from an EMBL/GenBank/DDBJ whole genome shotgun (WGS) entry which is preliminary data.</text>
</comment>
<reference evidence="6" key="1">
    <citation type="submission" date="2020-11" db="EMBL/GenBank/DDBJ databases">
        <title>Chlorella ohadii genome sequencing and assembly.</title>
        <authorList>
            <person name="Murik O."/>
            <person name="Treves H."/>
            <person name="Kedem I."/>
            <person name="Shotland Y."/>
            <person name="Kaplan A."/>
        </authorList>
    </citation>
    <scope>NUCLEOTIDE SEQUENCE</scope>
    <source>
        <strain evidence="6">1</strain>
    </source>
</reference>
<dbReference type="AlphaFoldDB" id="A0AAD5DJ14"/>
<dbReference type="PRINTS" id="PR00320">
    <property type="entry name" value="GPROTEINBRPT"/>
</dbReference>
<evidence type="ECO:0000313" key="6">
    <source>
        <dbReference type="EMBL" id="KAI7837204.1"/>
    </source>
</evidence>
<dbReference type="Gene3D" id="2.130.10.10">
    <property type="entry name" value="YVTN repeat-like/Quinoprotein amine dehydrogenase"/>
    <property type="match status" value="1"/>
</dbReference>
<dbReference type="PROSITE" id="PS50082">
    <property type="entry name" value="WD_REPEATS_2"/>
    <property type="match status" value="1"/>
</dbReference>
<dbReference type="InterPro" id="IPR052139">
    <property type="entry name" value="Methylosome_Comp_WDR77"/>
</dbReference>
<protein>
    <submittedName>
        <fullName evidence="6">Uncharacterized protein</fullName>
    </submittedName>
</protein>
<name>A0AAD5DJ14_9CHLO</name>
<dbReference type="InterPro" id="IPR020472">
    <property type="entry name" value="WD40_PAC1"/>
</dbReference>
<evidence type="ECO:0000256" key="5">
    <source>
        <dbReference type="PROSITE-ProRule" id="PRU00221"/>
    </source>
</evidence>
<sequence length="331" mass="32914">MQPASVQLKGWNVDALAASPDGGVLIAGLSNFIGRHWTGAVAVLAANAAGTTLQLRELKELRAGVPAVALLPGADQFTGRRVVASGDDSGSVDLWYLSGGGQGAMLEHAQARVQHDAAVTAVSPGPAANSLASASADGTLRLWDTAQLLTCTAQLGSGGPGTALAAAAWAGPELLAAAGDAGVSLWDVRRPGAAAVAAASLGARALSLAAHSGAAGQQLLVAGDALGRVSVWDARSLAQPLQQRALHGDAVHALAAAAPGAGGSTHVASGSDDGSVQLLDVADLAASRQLAPAKQDGEVPCYVRALVWSGSEGQRRLVRGGWDSTVSVVPL</sequence>
<proteinExistence type="predicted"/>
<keyword evidence="2" id="KW-0963">Cytoplasm</keyword>
<dbReference type="PANTHER" id="PTHR46853:SF1">
    <property type="entry name" value="METHYLOSOME PROTEIN 50"/>
    <property type="match status" value="1"/>
</dbReference>
<dbReference type="Proteomes" id="UP001205105">
    <property type="component" value="Unassembled WGS sequence"/>
</dbReference>
<evidence type="ECO:0000256" key="3">
    <source>
        <dbReference type="ARBA" id="ARBA00022574"/>
    </source>
</evidence>
<dbReference type="PROSITE" id="PS50294">
    <property type="entry name" value="WD_REPEATS_REGION"/>
    <property type="match status" value="1"/>
</dbReference>
<dbReference type="InterPro" id="IPR015943">
    <property type="entry name" value="WD40/YVTN_repeat-like_dom_sf"/>
</dbReference>
<accession>A0AAD5DJ14</accession>
<dbReference type="GO" id="GO:0034709">
    <property type="term" value="C:methylosome"/>
    <property type="evidence" value="ECO:0007669"/>
    <property type="project" value="TreeGrafter"/>
</dbReference>
<dbReference type="EMBL" id="JADXDR010000161">
    <property type="protein sequence ID" value="KAI7837204.1"/>
    <property type="molecule type" value="Genomic_DNA"/>
</dbReference>
<organism evidence="6 7">
    <name type="scientific">Chlorella ohadii</name>
    <dbReference type="NCBI Taxonomy" id="2649997"/>
    <lineage>
        <taxon>Eukaryota</taxon>
        <taxon>Viridiplantae</taxon>
        <taxon>Chlorophyta</taxon>
        <taxon>core chlorophytes</taxon>
        <taxon>Trebouxiophyceae</taxon>
        <taxon>Chlorellales</taxon>
        <taxon>Chlorellaceae</taxon>
        <taxon>Chlorella clade</taxon>
        <taxon>Chlorella</taxon>
    </lineage>
</organism>
<dbReference type="SUPFAM" id="SSF50978">
    <property type="entry name" value="WD40 repeat-like"/>
    <property type="match status" value="1"/>
</dbReference>
<evidence type="ECO:0000256" key="1">
    <source>
        <dbReference type="ARBA" id="ARBA00004496"/>
    </source>
</evidence>
<dbReference type="PANTHER" id="PTHR46853">
    <property type="entry name" value="METHYLOSOME PROTEIN 50"/>
    <property type="match status" value="1"/>
</dbReference>
<evidence type="ECO:0000256" key="4">
    <source>
        <dbReference type="ARBA" id="ARBA00022737"/>
    </source>
</evidence>
<evidence type="ECO:0000313" key="7">
    <source>
        <dbReference type="Proteomes" id="UP001205105"/>
    </source>
</evidence>
<keyword evidence="7" id="KW-1185">Reference proteome</keyword>
<evidence type="ECO:0000256" key="2">
    <source>
        <dbReference type="ARBA" id="ARBA00022490"/>
    </source>
</evidence>
<comment type="subcellular location">
    <subcellularLocation>
        <location evidence="1">Cytoplasm</location>
    </subcellularLocation>
</comment>
<dbReference type="InterPro" id="IPR036322">
    <property type="entry name" value="WD40_repeat_dom_sf"/>
</dbReference>
<dbReference type="InterPro" id="IPR001680">
    <property type="entry name" value="WD40_rpt"/>
</dbReference>
<dbReference type="Pfam" id="PF00400">
    <property type="entry name" value="WD40"/>
    <property type="match status" value="1"/>
</dbReference>